<dbReference type="PROSITE" id="PS50109">
    <property type="entry name" value="HIS_KIN"/>
    <property type="match status" value="1"/>
</dbReference>
<proteinExistence type="predicted"/>
<keyword evidence="8 16" id="KW-0812">Transmembrane</keyword>
<dbReference type="InterPro" id="IPR005467">
    <property type="entry name" value="His_kinase_dom"/>
</dbReference>
<dbReference type="Pfam" id="PF00512">
    <property type="entry name" value="HisKA"/>
    <property type="match status" value="1"/>
</dbReference>
<evidence type="ECO:0000256" key="4">
    <source>
        <dbReference type="ARBA" id="ARBA00022475"/>
    </source>
</evidence>
<reference evidence="19 20" key="1">
    <citation type="submission" date="2017-09" db="EMBL/GenBank/DDBJ databases">
        <title>The Catabolism of 3,6-Dichlorosalicylic acid is Initiated by the Cytochrome P450 Monooxygenase DsmABC in Rhizorhabdus dicambivorans Ndbn-20.</title>
        <authorList>
            <person name="Na L."/>
        </authorList>
    </citation>
    <scope>NUCLEOTIDE SEQUENCE [LARGE SCALE GENOMIC DNA]</scope>
    <source>
        <strain evidence="19 20">Ndbn-20m</strain>
    </source>
</reference>
<keyword evidence="7" id="KW-0808">Transferase</keyword>
<keyword evidence="11" id="KW-0067">ATP-binding</keyword>
<evidence type="ECO:0000256" key="14">
    <source>
        <dbReference type="ARBA" id="ARBA00023136"/>
    </source>
</evidence>
<evidence type="ECO:0000256" key="16">
    <source>
        <dbReference type="SAM" id="Phobius"/>
    </source>
</evidence>
<dbReference type="SMART" id="SM00387">
    <property type="entry name" value="HATPase_c"/>
    <property type="match status" value="1"/>
</dbReference>
<dbReference type="Gene3D" id="1.10.287.130">
    <property type="match status" value="1"/>
</dbReference>
<dbReference type="GO" id="GO:0005886">
    <property type="term" value="C:plasma membrane"/>
    <property type="evidence" value="ECO:0007669"/>
    <property type="project" value="UniProtKB-SubCell"/>
</dbReference>
<evidence type="ECO:0000256" key="15">
    <source>
        <dbReference type="SAM" id="MobiDB-lite"/>
    </source>
</evidence>
<dbReference type="SUPFAM" id="SSF47384">
    <property type="entry name" value="Homodimeric domain of signal transducing histidine kinase"/>
    <property type="match status" value="1"/>
</dbReference>
<keyword evidence="4" id="KW-1003">Cell membrane</keyword>
<comment type="catalytic activity">
    <reaction evidence="1">
        <text>ATP + protein L-histidine = ADP + protein N-phospho-L-histidine.</text>
        <dbReference type="EC" id="2.7.13.3"/>
    </reaction>
</comment>
<dbReference type="Pfam" id="PF00672">
    <property type="entry name" value="HAMP"/>
    <property type="match status" value="1"/>
</dbReference>
<feature type="region of interest" description="Disordered" evidence="15">
    <location>
        <begin position="167"/>
        <end position="196"/>
    </location>
</feature>
<dbReference type="PANTHER" id="PTHR44936:SF5">
    <property type="entry name" value="SENSOR HISTIDINE KINASE ENVZ"/>
    <property type="match status" value="1"/>
</dbReference>
<dbReference type="CDD" id="cd00075">
    <property type="entry name" value="HATPase"/>
    <property type="match status" value="1"/>
</dbReference>
<keyword evidence="6" id="KW-0597">Phosphoprotein</keyword>
<dbReference type="PRINTS" id="PR00344">
    <property type="entry name" value="BCTRLSENSOR"/>
</dbReference>
<feature type="transmembrane region" description="Helical" evidence="16">
    <location>
        <begin position="432"/>
        <end position="451"/>
    </location>
</feature>
<protein>
    <recommendedName>
        <fullName evidence="3">histidine kinase</fullName>
        <ecNumber evidence="3">2.7.13.3</ecNumber>
    </recommendedName>
</protein>
<evidence type="ECO:0000313" key="19">
    <source>
        <dbReference type="EMBL" id="PCE42714.1"/>
    </source>
</evidence>
<dbReference type="InterPro" id="IPR003594">
    <property type="entry name" value="HATPase_dom"/>
</dbReference>
<dbReference type="GO" id="GO:0005524">
    <property type="term" value="F:ATP binding"/>
    <property type="evidence" value="ECO:0007669"/>
    <property type="project" value="UniProtKB-KW"/>
</dbReference>
<dbReference type="SUPFAM" id="SSF158472">
    <property type="entry name" value="HAMP domain-like"/>
    <property type="match status" value="1"/>
</dbReference>
<keyword evidence="9" id="KW-0547">Nucleotide-binding</keyword>
<dbReference type="PROSITE" id="PS50885">
    <property type="entry name" value="HAMP"/>
    <property type="match status" value="1"/>
</dbReference>
<evidence type="ECO:0000259" key="18">
    <source>
        <dbReference type="PROSITE" id="PS50885"/>
    </source>
</evidence>
<evidence type="ECO:0000259" key="17">
    <source>
        <dbReference type="PROSITE" id="PS50109"/>
    </source>
</evidence>
<comment type="caution">
    <text evidence="19">The sequence shown here is derived from an EMBL/GenBank/DDBJ whole genome shotgun (WGS) entry which is preliminary data.</text>
</comment>
<dbReference type="OrthoDB" id="9804645at2"/>
<evidence type="ECO:0000256" key="7">
    <source>
        <dbReference type="ARBA" id="ARBA00022679"/>
    </source>
</evidence>
<dbReference type="CDD" id="cd00082">
    <property type="entry name" value="HisKA"/>
    <property type="match status" value="1"/>
</dbReference>
<feature type="domain" description="Histidine kinase" evidence="17">
    <location>
        <begin position="512"/>
        <end position="710"/>
    </location>
</feature>
<organism evidence="19 20">
    <name type="scientific">Rhizorhabdus dicambivorans</name>
    <dbReference type="NCBI Taxonomy" id="1850238"/>
    <lineage>
        <taxon>Bacteria</taxon>
        <taxon>Pseudomonadati</taxon>
        <taxon>Pseudomonadota</taxon>
        <taxon>Alphaproteobacteria</taxon>
        <taxon>Sphingomonadales</taxon>
        <taxon>Sphingomonadaceae</taxon>
        <taxon>Rhizorhabdus</taxon>
    </lineage>
</organism>
<evidence type="ECO:0000313" key="20">
    <source>
        <dbReference type="Proteomes" id="UP000218934"/>
    </source>
</evidence>
<evidence type="ECO:0000256" key="10">
    <source>
        <dbReference type="ARBA" id="ARBA00022777"/>
    </source>
</evidence>
<dbReference type="InterPro" id="IPR003661">
    <property type="entry name" value="HisK_dim/P_dom"/>
</dbReference>
<dbReference type="EC" id="2.7.13.3" evidence="3"/>
<accession>A0A2A4FW95</accession>
<dbReference type="InterPro" id="IPR036890">
    <property type="entry name" value="HATPase_C_sf"/>
</dbReference>
<dbReference type="InterPro" id="IPR036097">
    <property type="entry name" value="HisK_dim/P_sf"/>
</dbReference>
<name>A0A2A4FW95_9SPHN</name>
<evidence type="ECO:0000256" key="1">
    <source>
        <dbReference type="ARBA" id="ARBA00000085"/>
    </source>
</evidence>
<dbReference type="KEGG" id="rdi:CMV14_03545"/>
<dbReference type="Proteomes" id="UP000218934">
    <property type="component" value="Unassembled WGS sequence"/>
</dbReference>
<feature type="compositionally biased region" description="Low complexity" evidence="15">
    <location>
        <begin position="374"/>
        <end position="384"/>
    </location>
</feature>
<dbReference type="InterPro" id="IPR003660">
    <property type="entry name" value="HAMP_dom"/>
</dbReference>
<dbReference type="InterPro" id="IPR050980">
    <property type="entry name" value="2C_sensor_his_kinase"/>
</dbReference>
<evidence type="ECO:0000256" key="5">
    <source>
        <dbReference type="ARBA" id="ARBA00022519"/>
    </source>
</evidence>
<evidence type="ECO:0000256" key="2">
    <source>
        <dbReference type="ARBA" id="ARBA00004429"/>
    </source>
</evidence>
<evidence type="ECO:0000256" key="12">
    <source>
        <dbReference type="ARBA" id="ARBA00022989"/>
    </source>
</evidence>
<dbReference type="SUPFAM" id="SSF55874">
    <property type="entry name" value="ATPase domain of HSP90 chaperone/DNA topoisomerase II/histidine kinase"/>
    <property type="match status" value="1"/>
</dbReference>
<evidence type="ECO:0000256" key="11">
    <source>
        <dbReference type="ARBA" id="ARBA00022840"/>
    </source>
</evidence>
<dbReference type="CDD" id="cd06225">
    <property type="entry name" value="HAMP"/>
    <property type="match status" value="1"/>
</dbReference>
<evidence type="ECO:0000256" key="6">
    <source>
        <dbReference type="ARBA" id="ARBA00022553"/>
    </source>
</evidence>
<sequence>MMGAMRKLSIIRPWQGPALAVQIVVLLTAGLVVAQLVTLLLTLLLPPEPTPQYTLSSVAKALRGEGSDRKFEHMVQADAPELRGRGWLVSERSRRELAELLGVDPADVRLSFYTPLPFAGTVATRKLAMADDGAELPGDAAHFRPASFVVEAVDGTPAATGRFARGRLGAQHPTDGDGTGVARNPWRSAAPRAEGGRWEGRGHIRIDESTTTPPDGTTGGVIDKVVRSERRVRIEGDRGQTIPPLLRAPSGAQVIQPVPTAEPDGSIDKKPVGATPLIRRSLDMIGRSNLLPVNPSSSQLDPVLRVPAESRPAIIVPQADLIAPPAVHAYAPVAGAPSPAASPAPAPVVGPPPATVAEAAAPMSVPTGTEEDVTSPSSYSSTPPVRQRGLFGLAPAPFVEGDFIAAMRMADGRWSVVQPAPPPFLNTWQRRVLLWFLIAFAIVAPLGWLFARRMSKPLERFAEAAEQLGRDPTADVLDLDGPAEVGRAAHAFNLMQNRLRSFVSDRTAMIGAISHDLRTPLTRLRFRVEEIDDDRMREGMVEELEEMEAMISSVLNFIRDASIPGVREKLDLRTIVEDVAEDAAFIGNPVTVDPLPYAPVEIDVMAMRRLFANLIDNAVKYGDRARICLRTDRGEAYVAVIDEGPGLPEEDLERAFEPFYRSTSAQIGGKRGNGLGLAVCRSIARAHGGDVRLYRTSEGFKAELKLPLAYGANDALAA</sequence>
<evidence type="ECO:0000256" key="13">
    <source>
        <dbReference type="ARBA" id="ARBA00023012"/>
    </source>
</evidence>
<dbReference type="AlphaFoldDB" id="A0A2A4FW95"/>
<dbReference type="PANTHER" id="PTHR44936">
    <property type="entry name" value="SENSOR PROTEIN CREC"/>
    <property type="match status" value="1"/>
</dbReference>
<keyword evidence="10 19" id="KW-0418">Kinase</keyword>
<keyword evidence="12 16" id="KW-1133">Transmembrane helix</keyword>
<feature type="region of interest" description="Disordered" evidence="15">
    <location>
        <begin position="363"/>
        <end position="384"/>
    </location>
</feature>
<evidence type="ECO:0000256" key="9">
    <source>
        <dbReference type="ARBA" id="ARBA00022741"/>
    </source>
</evidence>
<dbReference type="Pfam" id="PF02518">
    <property type="entry name" value="HATPase_c"/>
    <property type="match status" value="1"/>
</dbReference>
<dbReference type="SMART" id="SM00388">
    <property type="entry name" value="HisKA"/>
    <property type="match status" value="1"/>
</dbReference>
<keyword evidence="13" id="KW-0902">Two-component regulatory system</keyword>
<feature type="domain" description="HAMP" evidence="18">
    <location>
        <begin position="452"/>
        <end position="504"/>
    </location>
</feature>
<comment type="subcellular location">
    <subcellularLocation>
        <location evidence="2">Cell inner membrane</location>
        <topology evidence="2">Multi-pass membrane protein</topology>
    </subcellularLocation>
</comment>
<evidence type="ECO:0000256" key="3">
    <source>
        <dbReference type="ARBA" id="ARBA00012438"/>
    </source>
</evidence>
<dbReference type="SMART" id="SM00304">
    <property type="entry name" value="HAMP"/>
    <property type="match status" value="1"/>
</dbReference>
<dbReference type="Gene3D" id="3.30.565.10">
    <property type="entry name" value="Histidine kinase-like ATPase, C-terminal domain"/>
    <property type="match status" value="1"/>
</dbReference>
<keyword evidence="14 16" id="KW-0472">Membrane</keyword>
<dbReference type="EMBL" id="NWUF01000006">
    <property type="protein sequence ID" value="PCE42714.1"/>
    <property type="molecule type" value="Genomic_DNA"/>
</dbReference>
<evidence type="ECO:0000256" key="8">
    <source>
        <dbReference type="ARBA" id="ARBA00022692"/>
    </source>
</evidence>
<gene>
    <name evidence="19" type="ORF">COO09_07680</name>
</gene>
<keyword evidence="20" id="KW-1185">Reference proteome</keyword>
<dbReference type="GO" id="GO:0000155">
    <property type="term" value="F:phosphorelay sensor kinase activity"/>
    <property type="evidence" value="ECO:0007669"/>
    <property type="project" value="InterPro"/>
</dbReference>
<dbReference type="InterPro" id="IPR004358">
    <property type="entry name" value="Sig_transdc_His_kin-like_C"/>
</dbReference>
<keyword evidence="5" id="KW-0997">Cell inner membrane</keyword>